<comment type="caution">
    <text evidence="8">The sequence shown here is derived from an EMBL/GenBank/DDBJ whole genome shotgun (WGS) entry which is preliminary data.</text>
</comment>
<comment type="similarity">
    <text evidence="5">Belongs to the SAT4 family.</text>
</comment>
<gene>
    <name evidence="8" type="ORF">B0T19DRAFT_409439</name>
</gene>
<feature type="transmembrane region" description="Helical" evidence="6">
    <location>
        <begin position="236"/>
        <end position="256"/>
    </location>
</feature>
<feature type="transmembrane region" description="Helical" evidence="6">
    <location>
        <begin position="117"/>
        <end position="141"/>
    </location>
</feature>
<dbReference type="InterPro" id="IPR052337">
    <property type="entry name" value="SAT4-like"/>
</dbReference>
<dbReference type="EMBL" id="JAUEPO010000001">
    <property type="protein sequence ID" value="KAK3336428.1"/>
    <property type="molecule type" value="Genomic_DNA"/>
</dbReference>
<keyword evidence="3 6" id="KW-1133">Transmembrane helix</keyword>
<dbReference type="InterPro" id="IPR049326">
    <property type="entry name" value="Rhodopsin_dom_fungi"/>
</dbReference>
<dbReference type="PANTHER" id="PTHR33048:SF157">
    <property type="entry name" value="INTEGRAL MEMBRANE PROTEIN"/>
    <property type="match status" value="1"/>
</dbReference>
<keyword evidence="2 6" id="KW-0812">Transmembrane</keyword>
<name>A0AAE0J3Y7_9PEZI</name>
<evidence type="ECO:0000256" key="4">
    <source>
        <dbReference type="ARBA" id="ARBA00023136"/>
    </source>
</evidence>
<keyword evidence="9" id="KW-1185">Reference proteome</keyword>
<protein>
    <submittedName>
        <fullName evidence="8">Plasma membrane protein Pth11-like protein</fullName>
    </submittedName>
</protein>
<evidence type="ECO:0000259" key="7">
    <source>
        <dbReference type="Pfam" id="PF20684"/>
    </source>
</evidence>
<sequence length="386" mass="42222">MASQGNNTGDNSTVILSPQAYYETPSHVIAAATAIPAIDILAVILRVWARRRQKQAFKADDWLMIPATAVTVAIGVDVVYGVSQHALAYRFEIPANFDGDPLTVVTDQLVTTSKVGFAFALMLPVALGLIKSSVILFYMRFFSAITTGTTHKLLVGLNIFVIAWTIAFFFASLFQCRLDIWAIWGSADQLEAHCPGTMYLDVALCATDLATDVVIVCIPIWPIWRLNLSTAKKLTVSVVFLLGAVTIVASSIRLMMEVKIATVGFDPNDDEILAFTTYLYWGMVECGIGLFAACLPIIQVHVRKLRLFKRVFSLNSKTPKPEETPGSEQISNNMCSGQEGGVSFTAKPDNGLSYYNSIPVSEINSNRPELAQSLTAEIATMEHPRV</sequence>
<feature type="transmembrane region" description="Helical" evidence="6">
    <location>
        <begin position="153"/>
        <end position="174"/>
    </location>
</feature>
<dbReference type="AlphaFoldDB" id="A0AAE0J3Y7"/>
<reference evidence="8" key="2">
    <citation type="submission" date="2023-06" db="EMBL/GenBank/DDBJ databases">
        <authorList>
            <consortium name="Lawrence Berkeley National Laboratory"/>
            <person name="Haridas S."/>
            <person name="Hensen N."/>
            <person name="Bonometti L."/>
            <person name="Westerberg I."/>
            <person name="Brannstrom I.O."/>
            <person name="Guillou S."/>
            <person name="Cros-Aarteil S."/>
            <person name="Calhoun S."/>
            <person name="Kuo A."/>
            <person name="Mondo S."/>
            <person name="Pangilinan J."/>
            <person name="Riley R."/>
            <person name="Labutti K."/>
            <person name="Andreopoulos B."/>
            <person name="Lipzen A."/>
            <person name="Chen C."/>
            <person name="Yanf M."/>
            <person name="Daum C."/>
            <person name="Ng V."/>
            <person name="Clum A."/>
            <person name="Steindorff A."/>
            <person name="Ohm R."/>
            <person name="Martin F."/>
            <person name="Silar P."/>
            <person name="Natvig D."/>
            <person name="Lalanne C."/>
            <person name="Gautier V."/>
            <person name="Ament-Velasquez S.L."/>
            <person name="Kruys A."/>
            <person name="Hutchinson M.I."/>
            <person name="Powell A.J."/>
            <person name="Barry K."/>
            <person name="Miller A.N."/>
            <person name="Grigoriev I.V."/>
            <person name="Debuchy R."/>
            <person name="Gladieux P."/>
            <person name="Thoren M.H."/>
            <person name="Johannesson H."/>
        </authorList>
    </citation>
    <scope>NUCLEOTIDE SEQUENCE</scope>
    <source>
        <strain evidence="8">SMH4131-1</strain>
    </source>
</reference>
<reference evidence="8" key="1">
    <citation type="journal article" date="2023" name="Mol. Phylogenet. Evol.">
        <title>Genome-scale phylogeny and comparative genomics of the fungal order Sordariales.</title>
        <authorList>
            <person name="Hensen N."/>
            <person name="Bonometti L."/>
            <person name="Westerberg I."/>
            <person name="Brannstrom I.O."/>
            <person name="Guillou S."/>
            <person name="Cros-Aarteil S."/>
            <person name="Calhoun S."/>
            <person name="Haridas S."/>
            <person name="Kuo A."/>
            <person name="Mondo S."/>
            <person name="Pangilinan J."/>
            <person name="Riley R."/>
            <person name="LaButti K."/>
            <person name="Andreopoulos B."/>
            <person name="Lipzen A."/>
            <person name="Chen C."/>
            <person name="Yan M."/>
            <person name="Daum C."/>
            <person name="Ng V."/>
            <person name="Clum A."/>
            <person name="Steindorff A."/>
            <person name="Ohm R.A."/>
            <person name="Martin F."/>
            <person name="Silar P."/>
            <person name="Natvig D.O."/>
            <person name="Lalanne C."/>
            <person name="Gautier V."/>
            <person name="Ament-Velasquez S.L."/>
            <person name="Kruys A."/>
            <person name="Hutchinson M.I."/>
            <person name="Powell A.J."/>
            <person name="Barry K."/>
            <person name="Miller A.N."/>
            <person name="Grigoriev I.V."/>
            <person name="Debuchy R."/>
            <person name="Gladieux P."/>
            <person name="Hiltunen Thoren M."/>
            <person name="Johannesson H."/>
        </authorList>
    </citation>
    <scope>NUCLEOTIDE SEQUENCE</scope>
    <source>
        <strain evidence="8">SMH4131-1</strain>
    </source>
</reference>
<dbReference type="Proteomes" id="UP001286456">
    <property type="component" value="Unassembled WGS sequence"/>
</dbReference>
<keyword evidence="4 6" id="KW-0472">Membrane</keyword>
<feature type="transmembrane region" description="Helical" evidence="6">
    <location>
        <begin position="198"/>
        <end position="224"/>
    </location>
</feature>
<dbReference type="GO" id="GO:0016020">
    <property type="term" value="C:membrane"/>
    <property type="evidence" value="ECO:0007669"/>
    <property type="project" value="UniProtKB-SubCell"/>
</dbReference>
<evidence type="ECO:0000256" key="6">
    <source>
        <dbReference type="SAM" id="Phobius"/>
    </source>
</evidence>
<evidence type="ECO:0000313" key="8">
    <source>
        <dbReference type="EMBL" id="KAK3336428.1"/>
    </source>
</evidence>
<accession>A0AAE0J3Y7</accession>
<evidence type="ECO:0000256" key="2">
    <source>
        <dbReference type="ARBA" id="ARBA00022692"/>
    </source>
</evidence>
<proteinExistence type="inferred from homology"/>
<comment type="subcellular location">
    <subcellularLocation>
        <location evidence="1">Membrane</location>
        <topology evidence="1">Multi-pass membrane protein</topology>
    </subcellularLocation>
</comment>
<evidence type="ECO:0000256" key="1">
    <source>
        <dbReference type="ARBA" id="ARBA00004141"/>
    </source>
</evidence>
<evidence type="ECO:0000313" key="9">
    <source>
        <dbReference type="Proteomes" id="UP001286456"/>
    </source>
</evidence>
<evidence type="ECO:0000256" key="5">
    <source>
        <dbReference type="ARBA" id="ARBA00038359"/>
    </source>
</evidence>
<organism evidence="8 9">
    <name type="scientific">Cercophora scortea</name>
    <dbReference type="NCBI Taxonomy" id="314031"/>
    <lineage>
        <taxon>Eukaryota</taxon>
        <taxon>Fungi</taxon>
        <taxon>Dikarya</taxon>
        <taxon>Ascomycota</taxon>
        <taxon>Pezizomycotina</taxon>
        <taxon>Sordariomycetes</taxon>
        <taxon>Sordariomycetidae</taxon>
        <taxon>Sordariales</taxon>
        <taxon>Lasiosphaeriaceae</taxon>
        <taxon>Cercophora</taxon>
    </lineage>
</organism>
<dbReference type="Pfam" id="PF20684">
    <property type="entry name" value="Fung_rhodopsin"/>
    <property type="match status" value="1"/>
</dbReference>
<feature type="transmembrane region" description="Helical" evidence="6">
    <location>
        <begin position="278"/>
        <end position="300"/>
    </location>
</feature>
<evidence type="ECO:0000256" key="3">
    <source>
        <dbReference type="ARBA" id="ARBA00022989"/>
    </source>
</evidence>
<feature type="domain" description="Rhodopsin" evidence="7">
    <location>
        <begin position="45"/>
        <end position="302"/>
    </location>
</feature>
<dbReference type="PANTHER" id="PTHR33048">
    <property type="entry name" value="PTH11-LIKE INTEGRAL MEMBRANE PROTEIN (AFU_ORTHOLOGUE AFUA_5G11245)"/>
    <property type="match status" value="1"/>
</dbReference>
<feature type="transmembrane region" description="Helical" evidence="6">
    <location>
        <begin position="61"/>
        <end position="82"/>
    </location>
</feature>
<feature type="transmembrane region" description="Helical" evidence="6">
    <location>
        <begin position="28"/>
        <end position="49"/>
    </location>
</feature>